<accession>A0ABN2TNC9</accession>
<comment type="caution">
    <text evidence="1">The sequence shown here is derived from an EMBL/GenBank/DDBJ whole genome shotgun (WGS) entry which is preliminary data.</text>
</comment>
<dbReference type="RefSeq" id="WP_344310770.1">
    <property type="nucleotide sequence ID" value="NZ_BAAANO010000035.1"/>
</dbReference>
<evidence type="ECO:0008006" key="3">
    <source>
        <dbReference type="Google" id="ProtNLM"/>
    </source>
</evidence>
<protein>
    <recommendedName>
        <fullName evidence="3">Acetone carboxylase</fullName>
    </recommendedName>
</protein>
<name>A0ABN2TNC9_9MICO</name>
<evidence type="ECO:0000313" key="1">
    <source>
        <dbReference type="EMBL" id="GAA2014895.1"/>
    </source>
</evidence>
<dbReference type="Proteomes" id="UP001500755">
    <property type="component" value="Unassembled WGS sequence"/>
</dbReference>
<sequence length="75" mass="8554">MTPPVTDAHFVCSAKGCRHTAEFAMLWNNPRIHTPVRRKVWLACPDHREYLHEYLQIRSMLVADVPVSEIPADAG</sequence>
<organism evidence="1 2">
    <name type="scientific">Brevibacterium samyangense</name>
    <dbReference type="NCBI Taxonomy" id="366888"/>
    <lineage>
        <taxon>Bacteria</taxon>
        <taxon>Bacillati</taxon>
        <taxon>Actinomycetota</taxon>
        <taxon>Actinomycetes</taxon>
        <taxon>Micrococcales</taxon>
        <taxon>Brevibacteriaceae</taxon>
        <taxon>Brevibacterium</taxon>
    </lineage>
</organism>
<gene>
    <name evidence="1" type="ORF">GCM10009755_28320</name>
</gene>
<proteinExistence type="predicted"/>
<reference evidence="1 2" key="1">
    <citation type="journal article" date="2019" name="Int. J. Syst. Evol. Microbiol.">
        <title>The Global Catalogue of Microorganisms (GCM) 10K type strain sequencing project: providing services to taxonomists for standard genome sequencing and annotation.</title>
        <authorList>
            <consortium name="The Broad Institute Genomics Platform"/>
            <consortium name="The Broad Institute Genome Sequencing Center for Infectious Disease"/>
            <person name="Wu L."/>
            <person name="Ma J."/>
        </authorList>
    </citation>
    <scope>NUCLEOTIDE SEQUENCE [LARGE SCALE GENOMIC DNA]</scope>
    <source>
        <strain evidence="1 2">JCM 14546</strain>
    </source>
</reference>
<keyword evidence="2" id="KW-1185">Reference proteome</keyword>
<dbReference type="EMBL" id="BAAANO010000035">
    <property type="protein sequence ID" value="GAA2014895.1"/>
    <property type="molecule type" value="Genomic_DNA"/>
</dbReference>
<evidence type="ECO:0000313" key="2">
    <source>
        <dbReference type="Proteomes" id="UP001500755"/>
    </source>
</evidence>